<evidence type="ECO:0000259" key="3">
    <source>
        <dbReference type="PROSITE" id="PS50042"/>
    </source>
</evidence>
<dbReference type="CDD" id="cd07042">
    <property type="entry name" value="STAS_SulP_like_sulfate_transporter"/>
    <property type="match status" value="1"/>
</dbReference>
<dbReference type="PROSITE" id="PS50042">
    <property type="entry name" value="CNMP_BINDING_3"/>
    <property type="match status" value="2"/>
</dbReference>
<dbReference type="InterPro" id="IPR018490">
    <property type="entry name" value="cNMP-bd_dom_sf"/>
</dbReference>
<feature type="domain" description="Cyclic nucleotide-binding" evidence="3">
    <location>
        <begin position="166"/>
        <end position="263"/>
    </location>
</feature>
<feature type="domain" description="STAS" evidence="4">
    <location>
        <begin position="1"/>
        <end position="88"/>
    </location>
</feature>
<dbReference type="InterPro" id="IPR018247">
    <property type="entry name" value="EF_Hand_1_Ca_BS"/>
</dbReference>
<dbReference type="SUPFAM" id="SSF51206">
    <property type="entry name" value="cAMP-binding domain-like"/>
    <property type="match status" value="3"/>
</dbReference>
<dbReference type="InterPro" id="IPR036513">
    <property type="entry name" value="STAS_dom_sf"/>
</dbReference>
<dbReference type="SUPFAM" id="SSF54648">
    <property type="entry name" value="DLC"/>
    <property type="match status" value="1"/>
</dbReference>
<dbReference type="GO" id="GO:0007017">
    <property type="term" value="P:microtubule-based process"/>
    <property type="evidence" value="ECO:0007669"/>
    <property type="project" value="InterPro"/>
</dbReference>
<dbReference type="InterPro" id="IPR052706">
    <property type="entry name" value="Membrane-Transporter-like"/>
</dbReference>
<accession>A0A2R5GDF1</accession>
<dbReference type="PANTHER" id="PTHR43310:SF1">
    <property type="entry name" value="SULFATE TRANSPORTER YBAR-RELATED"/>
    <property type="match status" value="1"/>
</dbReference>
<dbReference type="InterPro" id="IPR001372">
    <property type="entry name" value="Dynein_light_chain_typ-1/2"/>
</dbReference>
<dbReference type="OrthoDB" id="10033309at2759"/>
<dbReference type="InterPro" id="IPR011992">
    <property type="entry name" value="EF-hand-dom_pair"/>
</dbReference>
<dbReference type="SUPFAM" id="SSF52091">
    <property type="entry name" value="SpoIIaa-like"/>
    <property type="match status" value="1"/>
</dbReference>
<evidence type="ECO:0000259" key="4">
    <source>
        <dbReference type="PROSITE" id="PS50801"/>
    </source>
</evidence>
<gene>
    <name evidence="5" type="ORF">FCC1311_051882</name>
</gene>
<name>A0A2R5GDF1_9STRA</name>
<feature type="compositionally biased region" description="Polar residues" evidence="2">
    <location>
        <begin position="911"/>
        <end position="926"/>
    </location>
</feature>
<dbReference type="Pfam" id="PF00027">
    <property type="entry name" value="cNMP_binding"/>
    <property type="match status" value="2"/>
</dbReference>
<dbReference type="EMBL" id="BEYU01000051">
    <property type="protein sequence ID" value="GBG28967.1"/>
    <property type="molecule type" value="Genomic_DNA"/>
</dbReference>
<dbReference type="SMART" id="SM00100">
    <property type="entry name" value="cNMP"/>
    <property type="match status" value="3"/>
</dbReference>
<dbReference type="PANTHER" id="PTHR43310">
    <property type="entry name" value="SULFATE TRANSPORTER YBAR-RELATED"/>
    <property type="match status" value="1"/>
</dbReference>
<dbReference type="Pfam" id="PF01221">
    <property type="entry name" value="Dynein_light"/>
    <property type="match status" value="1"/>
</dbReference>
<dbReference type="Proteomes" id="UP000241890">
    <property type="component" value="Unassembled WGS sequence"/>
</dbReference>
<dbReference type="Gene3D" id="2.60.120.10">
    <property type="entry name" value="Jelly Rolls"/>
    <property type="match status" value="3"/>
</dbReference>
<evidence type="ECO:0000313" key="6">
    <source>
        <dbReference type="Proteomes" id="UP000241890"/>
    </source>
</evidence>
<comment type="caution">
    <text evidence="5">The sequence shown here is derived from an EMBL/GenBank/DDBJ whole genome shotgun (WGS) entry which is preliminary data.</text>
</comment>
<feature type="region of interest" description="Disordered" evidence="2">
    <location>
        <begin position="889"/>
        <end position="926"/>
    </location>
</feature>
<reference evidence="5 6" key="1">
    <citation type="submission" date="2017-12" db="EMBL/GenBank/DDBJ databases">
        <title>Sequencing, de novo assembly and annotation of complete genome of a new Thraustochytrid species, strain FCC1311.</title>
        <authorList>
            <person name="Sedici K."/>
            <person name="Godart F."/>
            <person name="Aiese Cigliano R."/>
            <person name="Sanseverino W."/>
            <person name="Barakat M."/>
            <person name="Ortet P."/>
            <person name="Marechal E."/>
            <person name="Cagnac O."/>
            <person name="Amato A."/>
        </authorList>
    </citation>
    <scope>NUCLEOTIDE SEQUENCE [LARGE SCALE GENOMIC DNA]</scope>
</reference>
<dbReference type="SMART" id="SM01375">
    <property type="entry name" value="Dynein_light"/>
    <property type="match status" value="1"/>
</dbReference>
<keyword evidence="6" id="KW-1185">Reference proteome</keyword>
<organism evidence="5 6">
    <name type="scientific">Hondaea fermentalgiana</name>
    <dbReference type="NCBI Taxonomy" id="2315210"/>
    <lineage>
        <taxon>Eukaryota</taxon>
        <taxon>Sar</taxon>
        <taxon>Stramenopiles</taxon>
        <taxon>Bigyra</taxon>
        <taxon>Labyrinthulomycetes</taxon>
        <taxon>Thraustochytrida</taxon>
        <taxon>Thraustochytriidae</taxon>
        <taxon>Hondaea</taxon>
    </lineage>
</organism>
<dbReference type="InterPro" id="IPR014710">
    <property type="entry name" value="RmlC-like_jellyroll"/>
</dbReference>
<dbReference type="Gene3D" id="3.30.740.10">
    <property type="entry name" value="Protein Inhibitor Of Neuronal Nitric Oxide Synthase"/>
    <property type="match status" value="1"/>
</dbReference>
<dbReference type="InterPro" id="IPR037177">
    <property type="entry name" value="DLC_sf"/>
</dbReference>
<dbReference type="InParanoid" id="A0A2R5GDF1"/>
<evidence type="ECO:0000256" key="2">
    <source>
        <dbReference type="SAM" id="MobiDB-lite"/>
    </source>
</evidence>
<dbReference type="InterPro" id="IPR000595">
    <property type="entry name" value="cNMP-bd_dom"/>
</dbReference>
<dbReference type="CDD" id="cd21450">
    <property type="entry name" value="DLC-like_DYNLL1-like"/>
    <property type="match status" value="1"/>
</dbReference>
<sequence>MQNYIFFGSAGQILDFTKSLLAEQAQVSRMGRVRYLIFDWTHVYGIDYSGLGVFLDIANVLKKHEVMFVFTGVKENIIRSMLREGILQHGAAVFDHLDLGVEWIEEQLLEWAHLVRSRWLEFRPVVKLHDLARNKAKHDALEEILKDTGFGNELWRFVKRVVIAKGETLCEPGKPAESLYIVQQGKFSSVFADANGNVRKIRSYARGAYINEMAVFTTALQQHKIIADTENCAVIVMTQYEISRLRASRPNIFMALQQTILRHYWQSNLKLEREISDFEQFAPLPGDLRQQNSSDAEATASVKFRSGKLAKRASMLSRGSSFEAGLAFLHAVINLIQKDSERWLIQDELLGAGLTNKVSTGTTLNVLFEGFSSEIELLHGRAGIVRLQAYTDEVHNVEAVERPARICEDEEDLCAECTSLGPEKSTRAESVDETSSNATSIKTWEEAVCCKLSKKVEAECRAVFQTYASQNEDGKVLATQVIQMLQDTGHYLSQKEAALLMHGRTWSASSGDTSSIAENPQMEFMSLLRGVEKEDLTRHIDTAKISRTKQLEFVKLFLSNTAVFADLELSIPGIISAVAERSELLVFHQGECVCAESAPVNSMLIVVDGMITVRKGTTKRTMHASQSPIIFGEDLVFLPVKEVGTFSSSAEIASTHAVVIEVFRHVLQRAVPQEHSKSRQLQNRAIRLKIEQESRYQLPSVRKVLPVIRQQQRAPFGARYRALASVDLFKESVQADPYLISRVAAETELITFDQDEFVFRQGDVGDFLLVVVAGDIKVRIRHENGVSHTHTIHFNESKGGYVLGELAFYTRRHERTADAIVHSETLMALKISRSSLQSIFESSHSIWALIRDRAHKFNHIKEELPSVGVSARLKQIGAQTYRRLINNNSTNINSSAKSPAEMGDNAAPPGSSVSNANNEQSDTGNSSIFRAISAESEKRNRDMQRTSSQSSQGTVSEADFLNIVSMLTFYPLSLKHVAIIRKVFELYATAPLHRHRHIYGKGSLASAEDLYPEGCITLSNLSSMIEDAGLVLHEKVLAHVMDEWKITDATGYLEPAISFTSLLSIIAAAVKRQRLLLEVETIFKIILANDEVMGPKLKKGLQSVESRAVPTDQKWRRLAAKKIGITPEILRGAWLEFLDVDLSPEAAEEMIFEADESENGFVSFGDWLDSIHSVYQIEVEGTDNFTVFETKMMGLDRTISTDLRRDDSVSFSTSFQNAVPISRSEYLKASGSDSFSTPVTCDVKACHMAPETRDKALGFIADAVAQGKVEKDVATQIKRNMDAQDAAGTWHCIVGQDFGASLCFENKHLLFVKADEKHILLFRSFDQL</sequence>
<dbReference type="PROSITE" id="PS50801">
    <property type="entry name" value="STAS"/>
    <property type="match status" value="1"/>
</dbReference>
<proteinExistence type="predicted"/>
<dbReference type="PROSITE" id="PS00018">
    <property type="entry name" value="EF_HAND_1"/>
    <property type="match status" value="1"/>
</dbReference>
<evidence type="ECO:0000313" key="5">
    <source>
        <dbReference type="EMBL" id="GBG28967.1"/>
    </source>
</evidence>
<protein>
    <submittedName>
        <fullName evidence="5">Dynein light chain 1, cytoplasmic</fullName>
    </submittedName>
</protein>
<dbReference type="GO" id="GO:0030286">
    <property type="term" value="C:dynein complex"/>
    <property type="evidence" value="ECO:0007669"/>
    <property type="project" value="InterPro"/>
</dbReference>
<dbReference type="Pfam" id="PF01740">
    <property type="entry name" value="STAS"/>
    <property type="match status" value="1"/>
</dbReference>
<evidence type="ECO:0000256" key="1">
    <source>
        <dbReference type="ARBA" id="ARBA00022837"/>
    </source>
</evidence>
<keyword evidence="1" id="KW-0106">Calcium</keyword>
<dbReference type="CDD" id="cd00038">
    <property type="entry name" value="CAP_ED"/>
    <property type="match status" value="2"/>
</dbReference>
<dbReference type="Gene3D" id="3.30.750.24">
    <property type="entry name" value="STAS domain"/>
    <property type="match status" value="1"/>
</dbReference>
<feature type="domain" description="Cyclic nucleotide-binding" evidence="3">
    <location>
        <begin position="736"/>
        <end position="840"/>
    </location>
</feature>
<dbReference type="InterPro" id="IPR002645">
    <property type="entry name" value="STAS_dom"/>
</dbReference>
<dbReference type="SUPFAM" id="SSF47473">
    <property type="entry name" value="EF-hand"/>
    <property type="match status" value="1"/>
</dbReference>